<dbReference type="SUPFAM" id="SSF54695">
    <property type="entry name" value="POZ domain"/>
    <property type="match status" value="1"/>
</dbReference>
<dbReference type="CDD" id="cd18186">
    <property type="entry name" value="BTB_POZ_ZBTB_KLHL-like"/>
    <property type="match status" value="1"/>
</dbReference>
<evidence type="ECO:0000313" key="3">
    <source>
        <dbReference type="Proteomes" id="UP000094444"/>
    </source>
</evidence>
<dbReference type="InterPro" id="IPR011333">
    <property type="entry name" value="SKP1/BTB/POZ_sf"/>
</dbReference>
<reference evidence="2" key="1">
    <citation type="submission" date="2017-09" db="EMBL/GenBank/DDBJ databases">
        <title>Polyketide synthases of a Diaporthe helianthi virulent isolate.</title>
        <authorList>
            <person name="Baroncelli R."/>
        </authorList>
    </citation>
    <scope>NUCLEOTIDE SEQUENCE [LARGE SCALE GENOMIC DNA]</scope>
    <source>
        <strain evidence="2">7/96</strain>
    </source>
</reference>
<evidence type="ECO:0000259" key="1">
    <source>
        <dbReference type="PROSITE" id="PS50097"/>
    </source>
</evidence>
<keyword evidence="3" id="KW-1185">Reference proteome</keyword>
<dbReference type="PANTHER" id="PTHR47843:SF5">
    <property type="entry name" value="BTB_POZ DOMAIN PROTEIN"/>
    <property type="match status" value="1"/>
</dbReference>
<comment type="caution">
    <text evidence="2">The sequence shown here is derived from an EMBL/GenBank/DDBJ whole genome shotgun (WGS) entry which is preliminary data.</text>
</comment>
<dbReference type="EMBL" id="MAVT02000297">
    <property type="protein sequence ID" value="POS77134.1"/>
    <property type="molecule type" value="Genomic_DNA"/>
</dbReference>
<organism evidence="2 3">
    <name type="scientific">Diaporthe helianthi</name>
    <dbReference type="NCBI Taxonomy" id="158607"/>
    <lineage>
        <taxon>Eukaryota</taxon>
        <taxon>Fungi</taxon>
        <taxon>Dikarya</taxon>
        <taxon>Ascomycota</taxon>
        <taxon>Pezizomycotina</taxon>
        <taxon>Sordariomycetes</taxon>
        <taxon>Sordariomycetidae</taxon>
        <taxon>Diaporthales</taxon>
        <taxon>Diaporthaceae</taxon>
        <taxon>Diaporthe</taxon>
    </lineage>
</organism>
<dbReference type="OrthoDB" id="6359816at2759"/>
<dbReference type="AlphaFoldDB" id="A0A2P5I3S7"/>
<sequence>MEENSGGAVDFRAKDLELLRSGNFADVVVICKYRKWKCHQAILIPRSVWFEKALSGHFEEATTGKVNLDEENPTYVDLALKYIYGNGLDVESSVSPEHFVEQCASLWHIADFLLLEPLISAAEKAVHGYCDKRMKQLSTIGNHDDWRDAKDRNKLCPWALDMISGIRESYKWNNKRLRAVLLEFLWVGRSSTLGGRMSSVLLDHLKDTASFSEDFFGHYSCTQWTNGAVWAPAPREYFVVASGKSTCRLCRGKVAWASPGDIDGQIFDPFELSHVHRISTGWCKVCSKIDVIPWRTQ</sequence>
<accession>A0A2P5I3S7</accession>
<dbReference type="InParanoid" id="A0A2P5I3S7"/>
<dbReference type="SMART" id="SM00225">
    <property type="entry name" value="BTB"/>
    <property type="match status" value="1"/>
</dbReference>
<dbReference type="Pfam" id="PF00651">
    <property type="entry name" value="BTB"/>
    <property type="match status" value="1"/>
</dbReference>
<dbReference type="PANTHER" id="PTHR47843">
    <property type="entry name" value="BTB DOMAIN-CONTAINING PROTEIN-RELATED"/>
    <property type="match status" value="1"/>
</dbReference>
<dbReference type="Proteomes" id="UP000094444">
    <property type="component" value="Unassembled WGS sequence"/>
</dbReference>
<gene>
    <name evidence="2" type="ORF">DHEL01_v204472</name>
</gene>
<dbReference type="Gene3D" id="3.30.710.10">
    <property type="entry name" value="Potassium Channel Kv1.1, Chain A"/>
    <property type="match status" value="1"/>
</dbReference>
<evidence type="ECO:0000313" key="2">
    <source>
        <dbReference type="EMBL" id="POS77134.1"/>
    </source>
</evidence>
<name>A0A2P5I3S7_DIAHE</name>
<proteinExistence type="predicted"/>
<dbReference type="PROSITE" id="PS50097">
    <property type="entry name" value="BTB"/>
    <property type="match status" value="1"/>
</dbReference>
<protein>
    <recommendedName>
        <fullName evidence="1">BTB domain-containing protein</fullName>
    </recommendedName>
</protein>
<dbReference type="InterPro" id="IPR000210">
    <property type="entry name" value="BTB/POZ_dom"/>
</dbReference>
<dbReference type="STRING" id="158607.A0A2P5I3S7"/>
<feature type="domain" description="BTB" evidence="1">
    <location>
        <begin position="25"/>
        <end position="92"/>
    </location>
</feature>